<dbReference type="AlphaFoldDB" id="I2PXQ6"/>
<evidence type="ECO:0000313" key="1">
    <source>
        <dbReference type="EMBL" id="EIG52312.1"/>
    </source>
</evidence>
<gene>
    <name evidence="1" type="ORF">DesU5LDRAFT_0607</name>
</gene>
<accession>I2PXQ6</accession>
<proteinExistence type="predicted"/>
<name>I2PXQ6_9BACT</name>
<protein>
    <submittedName>
        <fullName evidence="1">Uncharacterized protein</fullName>
    </submittedName>
</protein>
<dbReference type="STRING" id="596152.DesU5LDRAFT_0607"/>
<sequence>MNTEQGNTGVQVLAGLGGAGLPGLVAGADRLFFHAALYSNFARDRAMVDALDVAMARPEFERCDMVSLDPRTGADWWDEFRGALRQDMPASTLQREFAASAAFLDALAARHPQKVRLYLTAALPLAPILLVGNTVLAGHYLHGPVPAPLGLWLAVTADVADLLDRAETGAGPDGLPPTAVGAYRLVCECVAARTAARRLA</sequence>
<dbReference type="EMBL" id="JH600068">
    <property type="protein sequence ID" value="EIG52312.1"/>
    <property type="molecule type" value="Genomic_DNA"/>
</dbReference>
<reference evidence="1" key="1">
    <citation type="submission" date="2011-11" db="EMBL/GenBank/DDBJ databases">
        <title>Improved High-Quality Draft sequence of Desulfovibrio sp. U5L.</title>
        <authorList>
            <consortium name="US DOE Joint Genome Institute"/>
            <person name="Lucas S."/>
            <person name="Han J."/>
            <person name="Lapidus A."/>
            <person name="Cheng J.-F."/>
            <person name="Goodwin L."/>
            <person name="Pitluck S."/>
            <person name="Peters L."/>
            <person name="Ovchinnikova G."/>
            <person name="Held B."/>
            <person name="Detter J.C."/>
            <person name="Han C."/>
            <person name="Tapia R."/>
            <person name="Land M."/>
            <person name="Hauser L."/>
            <person name="Kyrpides N."/>
            <person name="Ivanova N."/>
            <person name="Pagani I."/>
            <person name="Gabster J."/>
            <person name="Walker C."/>
            <person name="Stolyar S."/>
            <person name="Stahl D."/>
            <person name="Arkin A."/>
            <person name="Dehal P."/>
            <person name="Hazen T."/>
            <person name="Woyke T."/>
        </authorList>
    </citation>
    <scope>NUCLEOTIDE SEQUENCE [LARGE SCALE GENOMIC DNA]</scope>
    <source>
        <strain evidence="1">U5L</strain>
    </source>
</reference>
<organism evidence="1">
    <name type="scientific">Desulfovibrio sp. U5L</name>
    <dbReference type="NCBI Taxonomy" id="596152"/>
    <lineage>
        <taxon>Bacteria</taxon>
        <taxon>Pseudomonadati</taxon>
        <taxon>Thermodesulfobacteriota</taxon>
        <taxon>Desulfovibrionia</taxon>
        <taxon>Desulfovibrionales</taxon>
        <taxon>Desulfovibrionaceae</taxon>
        <taxon>Desulfovibrio</taxon>
    </lineage>
</organism>
<dbReference type="HOGENOM" id="CLU_116287_0_0_7"/>
<dbReference type="OrthoDB" id="5453478at2"/>
<dbReference type="eggNOG" id="ENOG5033W9T">
    <property type="taxonomic scope" value="Bacteria"/>
</dbReference>